<dbReference type="NCBIfam" id="TIGR01258">
    <property type="entry name" value="pgm_1"/>
    <property type="match status" value="1"/>
</dbReference>
<keyword evidence="2" id="KW-0312">Gluconeogenesis</keyword>
<dbReference type="AlphaFoldDB" id="A0A1G9S385"/>
<comment type="similarity">
    <text evidence="1">Belongs to the phosphoglycerate mutase family. BPG-dependent PGAM subfamily.</text>
</comment>
<feature type="active site" description="Proton donor/acceptor" evidence="5">
    <location>
        <position position="88"/>
    </location>
</feature>
<dbReference type="GO" id="GO:0006096">
    <property type="term" value="P:glycolytic process"/>
    <property type="evidence" value="ECO:0007669"/>
    <property type="project" value="UniProtKB-UniPathway"/>
</dbReference>
<evidence type="ECO:0000313" key="10">
    <source>
        <dbReference type="Proteomes" id="UP000198704"/>
    </source>
</evidence>
<protein>
    <recommendedName>
        <fullName evidence="8">2,3-bisphosphoglycerate-dependent phosphoglycerate mutase</fullName>
        <ecNumber evidence="8">5.4.2.11</ecNumber>
    </recommendedName>
</protein>
<dbReference type="Pfam" id="PF00300">
    <property type="entry name" value="His_Phos_1"/>
    <property type="match status" value="1"/>
</dbReference>
<evidence type="ECO:0000313" key="9">
    <source>
        <dbReference type="EMBL" id="SDM29882.1"/>
    </source>
</evidence>
<comment type="function">
    <text evidence="8">Catalyzes the interconversion of 2-phosphoglycerate and 3-phosphoglycerate.</text>
</comment>
<name>A0A1G9S385_9HYPH</name>
<keyword evidence="3" id="KW-0324">Glycolysis</keyword>
<dbReference type="EMBL" id="FNHS01000001">
    <property type="protein sequence ID" value="SDM29882.1"/>
    <property type="molecule type" value="Genomic_DNA"/>
</dbReference>
<accession>A0A1G9S385</accession>
<feature type="active site" description="Tele-phosphohistidine intermediate" evidence="5">
    <location>
        <position position="10"/>
    </location>
</feature>
<dbReference type="RefSeq" id="WP_091712919.1">
    <property type="nucleotide sequence ID" value="NZ_FNHS01000001.1"/>
</dbReference>
<evidence type="ECO:0000256" key="5">
    <source>
        <dbReference type="PIRSR" id="PIRSR613078-1"/>
    </source>
</evidence>
<dbReference type="InterPro" id="IPR001345">
    <property type="entry name" value="PG/BPGM_mutase_AS"/>
</dbReference>
<dbReference type="GO" id="GO:0006094">
    <property type="term" value="P:gluconeogenesis"/>
    <property type="evidence" value="ECO:0007669"/>
    <property type="project" value="UniProtKB-KW"/>
</dbReference>
<dbReference type="PIRSF" id="PIRSF000709">
    <property type="entry name" value="6PFK_2-Ptase"/>
    <property type="match status" value="1"/>
</dbReference>
<evidence type="ECO:0000256" key="3">
    <source>
        <dbReference type="ARBA" id="ARBA00023152"/>
    </source>
</evidence>
<dbReference type="SMART" id="SM00855">
    <property type="entry name" value="PGAM"/>
    <property type="match status" value="1"/>
</dbReference>
<sequence length="204" mass="21974">MNRALVLIRHGQSTANAAGEFTGNRDVPLTPLGREQARAAGRRLLERGLYPDAAFCSTRARTAESAELILDALGRSGLPVEPGAALDERDYGALTGLTHTEAEARWGAEQVRVWRRAFADAPPDGESIRDTLARVAPYHITHILPAAMRGPALVVAHGNSLRALVTAIEGLSTTETEYLEIPTGSLRLYRLANDSSIEAREIVA</sequence>
<proteinExistence type="inferred from homology"/>
<dbReference type="InterPro" id="IPR029033">
    <property type="entry name" value="His_PPase_superfam"/>
</dbReference>
<dbReference type="PANTHER" id="PTHR11931">
    <property type="entry name" value="PHOSPHOGLYCERATE MUTASE"/>
    <property type="match status" value="1"/>
</dbReference>
<evidence type="ECO:0000256" key="8">
    <source>
        <dbReference type="RuleBase" id="RU004512"/>
    </source>
</evidence>
<feature type="binding site" evidence="6">
    <location>
        <begin position="9"/>
        <end position="16"/>
    </location>
    <ligand>
        <name>substrate</name>
    </ligand>
</feature>
<dbReference type="STRING" id="582672.SAMN05216360_101475"/>
<keyword evidence="10" id="KW-1185">Reference proteome</keyword>
<comment type="pathway">
    <text evidence="8">Carbohydrate degradation; glycolysis; pyruvate from D-glyceraldehyde 3-phosphate: step 3/5.</text>
</comment>
<dbReference type="InterPro" id="IPR005952">
    <property type="entry name" value="Phosphogly_mut1"/>
</dbReference>
<dbReference type="UniPathway" id="UPA00109">
    <property type="reaction ID" value="UER00186"/>
</dbReference>
<dbReference type="OrthoDB" id="9781415at2"/>
<dbReference type="Proteomes" id="UP000198704">
    <property type="component" value="Unassembled WGS sequence"/>
</dbReference>
<feature type="binding site" evidence="6">
    <location>
        <begin position="88"/>
        <end position="91"/>
    </location>
    <ligand>
        <name>substrate</name>
    </ligand>
</feature>
<evidence type="ECO:0000256" key="4">
    <source>
        <dbReference type="ARBA" id="ARBA00023235"/>
    </source>
</evidence>
<feature type="binding site" evidence="6">
    <location>
        <position position="61"/>
    </location>
    <ligand>
        <name>substrate</name>
    </ligand>
</feature>
<evidence type="ECO:0000256" key="2">
    <source>
        <dbReference type="ARBA" id="ARBA00022432"/>
    </source>
</evidence>
<reference evidence="10" key="1">
    <citation type="submission" date="2016-10" db="EMBL/GenBank/DDBJ databases">
        <authorList>
            <person name="Varghese N."/>
            <person name="Submissions S."/>
        </authorList>
    </citation>
    <scope>NUCLEOTIDE SEQUENCE [LARGE SCALE GENOMIC DNA]</scope>
    <source>
        <strain evidence="10">BL47</strain>
    </source>
</reference>
<evidence type="ECO:0000256" key="7">
    <source>
        <dbReference type="PIRSR" id="PIRSR613078-3"/>
    </source>
</evidence>
<gene>
    <name evidence="9" type="ORF">SAMN05216360_101475</name>
</gene>
<feature type="binding site" evidence="6">
    <location>
        <begin position="115"/>
        <end position="116"/>
    </location>
    <ligand>
        <name>substrate</name>
    </ligand>
</feature>
<dbReference type="Gene3D" id="3.40.50.1240">
    <property type="entry name" value="Phosphoglycerate mutase-like"/>
    <property type="match status" value="1"/>
</dbReference>
<comment type="catalytic activity">
    <reaction evidence="8">
        <text>(2R)-2-phosphoglycerate = (2R)-3-phosphoglycerate</text>
        <dbReference type="Rhea" id="RHEA:15901"/>
        <dbReference type="ChEBI" id="CHEBI:58272"/>
        <dbReference type="ChEBI" id="CHEBI:58289"/>
        <dbReference type="EC" id="5.4.2.11"/>
    </reaction>
</comment>
<feature type="binding site" evidence="6">
    <location>
        <begin position="158"/>
        <end position="159"/>
    </location>
    <ligand>
        <name>substrate</name>
    </ligand>
</feature>
<dbReference type="InterPro" id="IPR013078">
    <property type="entry name" value="His_Pase_superF_clade-1"/>
</dbReference>
<evidence type="ECO:0000256" key="6">
    <source>
        <dbReference type="PIRSR" id="PIRSR613078-2"/>
    </source>
</evidence>
<dbReference type="EC" id="5.4.2.11" evidence="8"/>
<dbReference type="SUPFAM" id="SSF53254">
    <property type="entry name" value="Phosphoglycerate mutase-like"/>
    <property type="match status" value="1"/>
</dbReference>
<dbReference type="CDD" id="cd07067">
    <property type="entry name" value="HP_PGM_like"/>
    <property type="match status" value="1"/>
</dbReference>
<feature type="binding site" evidence="6">
    <location>
        <begin position="22"/>
        <end position="23"/>
    </location>
    <ligand>
        <name>substrate</name>
    </ligand>
</feature>
<keyword evidence="4" id="KW-0413">Isomerase</keyword>
<feature type="site" description="Transition state stabilizer" evidence="7">
    <location>
        <position position="157"/>
    </location>
</feature>
<dbReference type="PROSITE" id="PS00175">
    <property type="entry name" value="PG_MUTASE"/>
    <property type="match status" value="1"/>
</dbReference>
<dbReference type="GO" id="GO:0004619">
    <property type="term" value="F:phosphoglycerate mutase activity"/>
    <property type="evidence" value="ECO:0007669"/>
    <property type="project" value="UniProtKB-EC"/>
</dbReference>
<organism evidence="9 10">
    <name type="scientific">Methylobacterium phyllostachyos</name>
    <dbReference type="NCBI Taxonomy" id="582672"/>
    <lineage>
        <taxon>Bacteria</taxon>
        <taxon>Pseudomonadati</taxon>
        <taxon>Pseudomonadota</taxon>
        <taxon>Alphaproteobacteria</taxon>
        <taxon>Hyphomicrobiales</taxon>
        <taxon>Methylobacteriaceae</taxon>
        <taxon>Methylobacterium</taxon>
    </lineage>
</organism>
<evidence type="ECO:0000256" key="1">
    <source>
        <dbReference type="ARBA" id="ARBA00006717"/>
    </source>
</evidence>